<keyword evidence="3" id="KW-1185">Reference proteome</keyword>
<accession>A0A9X1QQU1</accession>
<comment type="caution">
    <text evidence="2">The sequence shown here is derived from an EMBL/GenBank/DDBJ whole genome shotgun (WGS) entry which is preliminary data.</text>
</comment>
<protein>
    <submittedName>
        <fullName evidence="2">Uncharacterized protein</fullName>
    </submittedName>
</protein>
<name>A0A9X1QQU1_9CORY</name>
<dbReference type="AlphaFoldDB" id="A0A9X1QQU1"/>
<gene>
    <name evidence="2" type="ORF">L1O03_02985</name>
</gene>
<feature type="region of interest" description="Disordered" evidence="1">
    <location>
        <begin position="1"/>
        <end position="28"/>
    </location>
</feature>
<dbReference type="InterPro" id="IPR010985">
    <property type="entry name" value="Ribbon_hlx_hlx"/>
</dbReference>
<dbReference type="SUPFAM" id="SSF47598">
    <property type="entry name" value="Ribbon-helix-helix"/>
    <property type="match status" value="1"/>
</dbReference>
<sequence length="76" mass="8776">MSKKSAMGPKKWATPPSQAKQTIRTAQHDPKLTIRMDADLRRELHVYAQQIEKPIREIISELVEDLLHNSQSRRDG</sequence>
<dbReference type="Proteomes" id="UP001139336">
    <property type="component" value="Unassembled WGS sequence"/>
</dbReference>
<dbReference type="GO" id="GO:0006355">
    <property type="term" value="P:regulation of DNA-templated transcription"/>
    <property type="evidence" value="ECO:0007669"/>
    <property type="project" value="InterPro"/>
</dbReference>
<dbReference type="Gene3D" id="1.10.1220.10">
    <property type="entry name" value="Met repressor-like"/>
    <property type="match status" value="1"/>
</dbReference>
<feature type="compositionally biased region" description="Polar residues" evidence="1">
    <location>
        <begin position="15"/>
        <end position="25"/>
    </location>
</feature>
<proteinExistence type="predicted"/>
<organism evidence="2 3">
    <name type="scientific">Corynebacterium uropygiale</name>
    <dbReference type="NCBI Taxonomy" id="1775911"/>
    <lineage>
        <taxon>Bacteria</taxon>
        <taxon>Bacillati</taxon>
        <taxon>Actinomycetota</taxon>
        <taxon>Actinomycetes</taxon>
        <taxon>Mycobacteriales</taxon>
        <taxon>Corynebacteriaceae</taxon>
        <taxon>Corynebacterium</taxon>
    </lineage>
</organism>
<dbReference type="InterPro" id="IPR013321">
    <property type="entry name" value="Arc_rbn_hlx_hlx"/>
</dbReference>
<dbReference type="EMBL" id="JAKGSI010000001">
    <property type="protein sequence ID" value="MCF4006143.1"/>
    <property type="molecule type" value="Genomic_DNA"/>
</dbReference>
<dbReference type="RefSeq" id="WP_236117918.1">
    <property type="nucleotide sequence ID" value="NZ_JAKGSI010000001.1"/>
</dbReference>
<reference evidence="2" key="1">
    <citation type="submission" date="2022-01" db="EMBL/GenBank/DDBJ databases">
        <title>Corynebacterium sp. nov isolated from isolated from the feces of the greater white-fronted geese (Anser albifrons) at Poyang Lake, PR China.</title>
        <authorList>
            <person name="Liu Q."/>
        </authorList>
    </citation>
    <scope>NUCLEOTIDE SEQUENCE</scope>
    <source>
        <strain evidence="2">JCM 32435</strain>
    </source>
</reference>
<evidence type="ECO:0000256" key="1">
    <source>
        <dbReference type="SAM" id="MobiDB-lite"/>
    </source>
</evidence>
<evidence type="ECO:0000313" key="3">
    <source>
        <dbReference type="Proteomes" id="UP001139336"/>
    </source>
</evidence>
<evidence type="ECO:0000313" key="2">
    <source>
        <dbReference type="EMBL" id="MCF4006143.1"/>
    </source>
</evidence>